<keyword evidence="1" id="KW-0812">Transmembrane</keyword>
<dbReference type="Proteomes" id="UP000229847">
    <property type="component" value="Unassembled WGS sequence"/>
</dbReference>
<dbReference type="AlphaFoldDB" id="A0A2H0BIA3"/>
<evidence type="ECO:0000259" key="2">
    <source>
        <dbReference type="Pfam" id="PF00892"/>
    </source>
</evidence>
<protein>
    <recommendedName>
        <fullName evidence="2">EamA domain-containing protein</fullName>
    </recommendedName>
</protein>
<feature type="transmembrane region" description="Helical" evidence="1">
    <location>
        <begin position="9"/>
        <end position="30"/>
    </location>
</feature>
<feature type="transmembrane region" description="Helical" evidence="1">
    <location>
        <begin position="36"/>
        <end position="59"/>
    </location>
</feature>
<name>A0A2H0BIA3_9BACT</name>
<feature type="domain" description="EamA" evidence="2">
    <location>
        <begin position="7"/>
        <end position="60"/>
    </location>
</feature>
<dbReference type="EMBL" id="PCSW01000102">
    <property type="protein sequence ID" value="PIP57395.1"/>
    <property type="molecule type" value="Genomic_DNA"/>
</dbReference>
<accession>A0A2H0BIA3</accession>
<organism evidence="3 4">
    <name type="scientific">Candidatus Woesebacteria bacterium CG22_combo_CG10-13_8_21_14_all_39_10</name>
    <dbReference type="NCBI Taxonomy" id="1975059"/>
    <lineage>
        <taxon>Bacteria</taxon>
        <taxon>Candidatus Woeseibacteriota</taxon>
    </lineage>
</organism>
<keyword evidence="1" id="KW-1133">Transmembrane helix</keyword>
<dbReference type="InterPro" id="IPR000620">
    <property type="entry name" value="EamA_dom"/>
</dbReference>
<dbReference type="GO" id="GO:0016020">
    <property type="term" value="C:membrane"/>
    <property type="evidence" value="ECO:0007669"/>
    <property type="project" value="InterPro"/>
</dbReference>
<reference evidence="3 4" key="1">
    <citation type="submission" date="2017-09" db="EMBL/GenBank/DDBJ databases">
        <title>Depth-based differentiation of microbial function through sediment-hosted aquifers and enrichment of novel symbionts in the deep terrestrial subsurface.</title>
        <authorList>
            <person name="Probst A.J."/>
            <person name="Ladd B."/>
            <person name="Jarett J.K."/>
            <person name="Geller-Mcgrath D.E."/>
            <person name="Sieber C.M."/>
            <person name="Emerson J.B."/>
            <person name="Anantharaman K."/>
            <person name="Thomas B.C."/>
            <person name="Malmstrom R."/>
            <person name="Stieglmeier M."/>
            <person name="Klingl A."/>
            <person name="Woyke T."/>
            <person name="Ryan C.M."/>
            <person name="Banfield J.F."/>
        </authorList>
    </citation>
    <scope>NUCLEOTIDE SEQUENCE [LARGE SCALE GENOMIC DNA]</scope>
    <source>
        <strain evidence="3">CG22_combo_CG10-13_8_21_14_all_39_10</strain>
    </source>
</reference>
<feature type="non-terminal residue" evidence="3">
    <location>
        <position position="64"/>
    </location>
</feature>
<dbReference type="Pfam" id="PF00892">
    <property type="entry name" value="EamA"/>
    <property type="match status" value="1"/>
</dbReference>
<sequence>MNPHRLKAYILLLIVAVIWGIAGPVIKFTLGGFPPLLFLTYRFGLSTLVAVILFAFLGFHFPKD</sequence>
<evidence type="ECO:0000256" key="1">
    <source>
        <dbReference type="SAM" id="Phobius"/>
    </source>
</evidence>
<evidence type="ECO:0000313" key="3">
    <source>
        <dbReference type="EMBL" id="PIP57395.1"/>
    </source>
</evidence>
<evidence type="ECO:0000313" key="4">
    <source>
        <dbReference type="Proteomes" id="UP000229847"/>
    </source>
</evidence>
<proteinExistence type="predicted"/>
<gene>
    <name evidence="3" type="ORF">COX03_03365</name>
</gene>
<comment type="caution">
    <text evidence="3">The sequence shown here is derived from an EMBL/GenBank/DDBJ whole genome shotgun (WGS) entry which is preliminary data.</text>
</comment>
<keyword evidence="1" id="KW-0472">Membrane</keyword>